<accession>A0A917FMT6</accession>
<evidence type="ECO:0000256" key="4">
    <source>
        <dbReference type="ARBA" id="ARBA00022833"/>
    </source>
</evidence>
<reference evidence="5" key="1">
    <citation type="journal article" date="2014" name="Int. J. Syst. Evol. Microbiol.">
        <title>Complete genome sequence of Corynebacterium casei LMG S-19264T (=DSM 44701T), isolated from a smear-ripened cheese.</title>
        <authorList>
            <consortium name="US DOE Joint Genome Institute (JGI-PGF)"/>
            <person name="Walter F."/>
            <person name="Albersmeier A."/>
            <person name="Kalinowski J."/>
            <person name="Ruckert C."/>
        </authorList>
    </citation>
    <scope>NUCLEOTIDE SEQUENCE</scope>
    <source>
        <strain evidence="5">CCM 7897</strain>
    </source>
</reference>
<dbReference type="GO" id="GO:0043720">
    <property type="term" value="F:3-keto-5-aminohexanoate cleavage activity"/>
    <property type="evidence" value="ECO:0007669"/>
    <property type="project" value="InterPro"/>
</dbReference>
<dbReference type="InterPro" id="IPR013785">
    <property type="entry name" value="Aldolase_TIM"/>
</dbReference>
<dbReference type="Gene3D" id="3.20.20.70">
    <property type="entry name" value="Aldolase class I"/>
    <property type="match status" value="1"/>
</dbReference>
<name>A0A917FMT6_9HYPH</name>
<evidence type="ECO:0000256" key="2">
    <source>
        <dbReference type="ARBA" id="ARBA00022679"/>
    </source>
</evidence>
<keyword evidence="6" id="KW-1185">Reference proteome</keyword>
<dbReference type="PANTHER" id="PTHR37418">
    <property type="entry name" value="3-KETO-5-AMINOHEXANOATE CLEAVAGE ENZYME-RELATED"/>
    <property type="match status" value="1"/>
</dbReference>
<sequence length="297" mass="31677">MVWIEAALNGPWTRQRQPGIPVTVDEVVRDGIACAEAGAAIIHVHAYDPASGVQNDDADIYAAIIEGIRAQVDVIVYPTVPFVGGAAAFADGSQTQRYSAIETLAARGLLEWAVVDPGSINLATFADGPARQAGSTYLNPGAHIQQGLAVAARCDLVPSYAIYEPGFLRLGAALAAGHACPPPLYRLMFSDTFTFGLDPDVEAIDLYLRMLERHAPGHIWMVAGLGLDVRPLIPHAIARGGHVRVGLEDAPFGTPLSNRAWVEEAVRLVRASGAEPATARQVRADLARQRDSLREPP</sequence>
<dbReference type="Pfam" id="PF05853">
    <property type="entry name" value="BKACE"/>
    <property type="match status" value="1"/>
</dbReference>
<organism evidence="5 6">
    <name type="scientific">Azorhizobium oxalatiphilum</name>
    <dbReference type="NCBI Taxonomy" id="980631"/>
    <lineage>
        <taxon>Bacteria</taxon>
        <taxon>Pseudomonadati</taxon>
        <taxon>Pseudomonadota</taxon>
        <taxon>Alphaproteobacteria</taxon>
        <taxon>Hyphomicrobiales</taxon>
        <taxon>Xanthobacteraceae</taxon>
        <taxon>Azorhizobium</taxon>
    </lineage>
</organism>
<proteinExistence type="predicted"/>
<dbReference type="GO" id="GO:0046872">
    <property type="term" value="F:metal ion binding"/>
    <property type="evidence" value="ECO:0007669"/>
    <property type="project" value="UniProtKB-KW"/>
</dbReference>
<keyword evidence="3" id="KW-0479">Metal-binding</keyword>
<reference evidence="5" key="2">
    <citation type="submission" date="2020-09" db="EMBL/GenBank/DDBJ databases">
        <authorList>
            <person name="Sun Q."/>
            <person name="Sedlacek I."/>
        </authorList>
    </citation>
    <scope>NUCLEOTIDE SEQUENCE</scope>
    <source>
        <strain evidence="5">CCM 7897</strain>
    </source>
</reference>
<dbReference type="PANTHER" id="PTHR37418:SF2">
    <property type="entry name" value="3-KETO-5-AMINOHEXANOATE CLEAVAGE ENZYME"/>
    <property type="match status" value="1"/>
</dbReference>
<evidence type="ECO:0000313" key="5">
    <source>
        <dbReference type="EMBL" id="GGF89998.1"/>
    </source>
</evidence>
<dbReference type="AlphaFoldDB" id="A0A917FMT6"/>
<dbReference type="Proteomes" id="UP000606044">
    <property type="component" value="Unassembled WGS sequence"/>
</dbReference>
<dbReference type="EMBL" id="BMCT01000017">
    <property type="protein sequence ID" value="GGF89998.1"/>
    <property type="molecule type" value="Genomic_DNA"/>
</dbReference>
<dbReference type="RefSeq" id="WP_188584318.1">
    <property type="nucleotide sequence ID" value="NZ_BMCT01000017.1"/>
</dbReference>
<gene>
    <name evidence="5" type="ORF">GCM10007301_57360</name>
</gene>
<evidence type="ECO:0000313" key="6">
    <source>
        <dbReference type="Proteomes" id="UP000606044"/>
    </source>
</evidence>
<keyword evidence="4" id="KW-0862">Zinc</keyword>
<protein>
    <submittedName>
        <fullName evidence="5">3-keto-5-aminohexanoate cleavage protein</fullName>
    </submittedName>
</protein>
<comment type="cofactor">
    <cofactor evidence="1">
        <name>Zn(2+)</name>
        <dbReference type="ChEBI" id="CHEBI:29105"/>
    </cofactor>
</comment>
<dbReference type="InterPro" id="IPR008567">
    <property type="entry name" value="BKACE"/>
</dbReference>
<evidence type="ECO:0000256" key="1">
    <source>
        <dbReference type="ARBA" id="ARBA00001947"/>
    </source>
</evidence>
<comment type="caution">
    <text evidence="5">The sequence shown here is derived from an EMBL/GenBank/DDBJ whole genome shotgun (WGS) entry which is preliminary data.</text>
</comment>
<keyword evidence="2" id="KW-0808">Transferase</keyword>
<evidence type="ECO:0000256" key="3">
    <source>
        <dbReference type="ARBA" id="ARBA00022723"/>
    </source>
</evidence>